<dbReference type="RefSeq" id="XP_028473717.1">
    <property type="nucleotide sequence ID" value="XM_028618039.1"/>
</dbReference>
<gene>
    <name evidence="1" type="ORF">EHS24_002297</name>
</gene>
<dbReference type="GeneID" id="39586840"/>
<protein>
    <submittedName>
        <fullName evidence="1">Uncharacterized protein</fullName>
    </submittedName>
</protein>
<accession>A0A427XI68</accession>
<comment type="caution">
    <text evidence="1">The sequence shown here is derived from an EMBL/GenBank/DDBJ whole genome shotgun (WGS) entry which is preliminary data.</text>
</comment>
<reference evidence="1 2" key="1">
    <citation type="submission" date="2018-11" db="EMBL/GenBank/DDBJ databases">
        <title>Genome sequence of Apiotrichum porosum DSM 27194.</title>
        <authorList>
            <person name="Aliyu H."/>
            <person name="Gorte O."/>
            <person name="Ochsenreither K."/>
        </authorList>
    </citation>
    <scope>NUCLEOTIDE SEQUENCE [LARGE SCALE GENOMIC DNA]</scope>
    <source>
        <strain evidence="1 2">DSM 27194</strain>
    </source>
</reference>
<keyword evidence="2" id="KW-1185">Reference proteome</keyword>
<dbReference type="AlphaFoldDB" id="A0A427XI68"/>
<name>A0A427XI68_9TREE</name>
<evidence type="ECO:0000313" key="2">
    <source>
        <dbReference type="Proteomes" id="UP000279236"/>
    </source>
</evidence>
<evidence type="ECO:0000313" key="1">
    <source>
        <dbReference type="EMBL" id="RSH78570.1"/>
    </source>
</evidence>
<proteinExistence type="predicted"/>
<sequence>MDVASFMFQRFRQCGHIVAIHVVEVDEQRDPLDSNNPRASGVGGVKISFDDQDSVRRALGLRLYAIDGEGEYELLGFYHLVCPGSAWVRIREQEIQGYSSHWPPCSMDGAQARELYRAPPHTTPSFAPPSAPLPLCLAFSKLNARCGSDKYLRRAGAASKVPFLPTLFEVESVPWVGEAFLYPYDSPALAKVRRNTVIKYRGESLPGAAYRAVTSIVSKTSYRSLGLDLLTTNTAKPAATPDPIDNGHRRAQLHHKSDIKHPGQTTKRFYGLDIESDHREVEPDNDPRQARPFDIRSAPLLTPSLGSAVGNTPNVKASVGPVPELAPSLPLPARGQPTSTLANVSWLTVDVAKILARMKVNLNPWPARRGPNPTSRCSQAGQQLGSAICALESKTVRYCNSTLPVVIVDSGTGLGKSTHSRTTARPNFHVKLAPALKAQGTIADKTLFYHIRTTYKAIKYGQPTGRSISVIQTMEYRDEKTAPLSINPPENTRALLAHTRVLSLETPP</sequence>
<dbReference type="EMBL" id="RSCE01000012">
    <property type="protein sequence ID" value="RSH78570.1"/>
    <property type="molecule type" value="Genomic_DNA"/>
</dbReference>
<organism evidence="1 2">
    <name type="scientific">Apiotrichum porosum</name>
    <dbReference type="NCBI Taxonomy" id="105984"/>
    <lineage>
        <taxon>Eukaryota</taxon>
        <taxon>Fungi</taxon>
        <taxon>Dikarya</taxon>
        <taxon>Basidiomycota</taxon>
        <taxon>Agaricomycotina</taxon>
        <taxon>Tremellomycetes</taxon>
        <taxon>Trichosporonales</taxon>
        <taxon>Trichosporonaceae</taxon>
        <taxon>Apiotrichum</taxon>
    </lineage>
</organism>
<dbReference type="Proteomes" id="UP000279236">
    <property type="component" value="Unassembled WGS sequence"/>
</dbReference>